<evidence type="ECO:0000256" key="1">
    <source>
        <dbReference type="ARBA" id="ARBA00036390"/>
    </source>
</evidence>
<dbReference type="EMBL" id="FOTW01000020">
    <property type="protein sequence ID" value="SFM43658.1"/>
    <property type="molecule type" value="Genomic_DNA"/>
</dbReference>
<evidence type="ECO:0000256" key="3">
    <source>
        <dbReference type="ARBA" id="ARBA00038922"/>
    </source>
</evidence>
<dbReference type="AlphaFoldDB" id="A0A1I4QUB9"/>
<evidence type="ECO:0000256" key="4">
    <source>
        <dbReference type="ARBA" id="ARBA00039989"/>
    </source>
</evidence>
<dbReference type="InterPro" id="IPR050343">
    <property type="entry name" value="RsuA_PseudoU_synthase"/>
</dbReference>
<dbReference type="CDD" id="cd00165">
    <property type="entry name" value="S4"/>
    <property type="match status" value="1"/>
</dbReference>
<organism evidence="12 13">
    <name type="scientific">Rugamonas rubra</name>
    <dbReference type="NCBI Taxonomy" id="758825"/>
    <lineage>
        <taxon>Bacteria</taxon>
        <taxon>Pseudomonadati</taxon>
        <taxon>Pseudomonadota</taxon>
        <taxon>Betaproteobacteria</taxon>
        <taxon>Burkholderiales</taxon>
        <taxon>Oxalobacteraceae</taxon>
        <taxon>Telluria group</taxon>
        <taxon>Rugamonas</taxon>
    </lineage>
</organism>
<dbReference type="OrthoDB" id="9807213at2"/>
<keyword evidence="13" id="KW-1185">Reference proteome</keyword>
<evidence type="ECO:0000256" key="5">
    <source>
        <dbReference type="ARBA" id="ARBA00041420"/>
    </source>
</evidence>
<dbReference type="GO" id="GO:0160138">
    <property type="term" value="F:23S rRNA pseudouridine(2604) synthase activity"/>
    <property type="evidence" value="ECO:0007669"/>
    <property type="project" value="UniProtKB-EC"/>
</dbReference>
<dbReference type="SUPFAM" id="SSF55120">
    <property type="entry name" value="Pseudouridine synthase"/>
    <property type="match status" value="1"/>
</dbReference>
<dbReference type="STRING" id="758825.SAMN02982985_04060"/>
<dbReference type="EC" id="5.4.99.21" evidence="3"/>
<feature type="domain" description="RNA-binding S4" evidence="11">
    <location>
        <begin position="10"/>
        <end position="73"/>
    </location>
</feature>
<proteinExistence type="predicted"/>
<evidence type="ECO:0000259" key="11">
    <source>
        <dbReference type="SMART" id="SM00363"/>
    </source>
</evidence>
<dbReference type="InterPro" id="IPR036986">
    <property type="entry name" value="S4_RNA-bd_sf"/>
</dbReference>
<evidence type="ECO:0000313" key="12">
    <source>
        <dbReference type="EMBL" id="SFM43658.1"/>
    </source>
</evidence>
<dbReference type="InterPro" id="IPR020103">
    <property type="entry name" value="PsdUridine_synth_cat_dom_sf"/>
</dbReference>
<evidence type="ECO:0000256" key="7">
    <source>
        <dbReference type="ARBA" id="ARBA00042843"/>
    </source>
</evidence>
<gene>
    <name evidence="12" type="ORF">SAMN02982985_04060</name>
</gene>
<evidence type="ECO:0000256" key="2">
    <source>
        <dbReference type="ARBA" id="ARBA00036535"/>
    </source>
</evidence>
<dbReference type="CDD" id="cd02555">
    <property type="entry name" value="PSSA_1"/>
    <property type="match status" value="1"/>
</dbReference>
<dbReference type="Gene3D" id="3.30.2350.10">
    <property type="entry name" value="Pseudouridine synthase"/>
    <property type="match status" value="1"/>
</dbReference>
<protein>
    <recommendedName>
        <fullName evidence="4">Dual-specificity RNA pseudouridine synthase RluF</fullName>
        <ecNumber evidence="3">5.4.99.21</ecNumber>
    </recommendedName>
    <alternativeName>
        <fullName evidence="6">23S rRNA pseudouridine(2604) synthase</fullName>
    </alternativeName>
    <alternativeName>
        <fullName evidence="8">Ribosomal large subunit pseudouridine synthase F</fullName>
    </alternativeName>
    <alternativeName>
        <fullName evidence="7">rRNA pseudouridylate synthase F</fullName>
    </alternativeName>
    <alternativeName>
        <fullName evidence="9">rRNA-uridine isomerase F</fullName>
    </alternativeName>
    <alternativeName>
        <fullName evidence="5">tRNA(Tyr) pseudouridine(35) synthase</fullName>
    </alternativeName>
</protein>
<evidence type="ECO:0000256" key="10">
    <source>
        <dbReference type="PROSITE-ProRule" id="PRU00182"/>
    </source>
</evidence>
<accession>A0A1I4QUB9</accession>
<evidence type="ECO:0000313" key="13">
    <source>
        <dbReference type="Proteomes" id="UP000199470"/>
    </source>
</evidence>
<dbReference type="SUPFAM" id="SSF55174">
    <property type="entry name" value="Alpha-L RNA-binding motif"/>
    <property type="match status" value="1"/>
</dbReference>
<comment type="catalytic activity">
    <reaction evidence="2">
        <text>uridine(2604) in 23S rRNA = pseudouridine(2604) in 23S rRNA</text>
        <dbReference type="Rhea" id="RHEA:38875"/>
        <dbReference type="Rhea" id="RHEA-COMP:10093"/>
        <dbReference type="Rhea" id="RHEA-COMP:10094"/>
        <dbReference type="ChEBI" id="CHEBI:65314"/>
        <dbReference type="ChEBI" id="CHEBI:65315"/>
        <dbReference type="EC" id="5.4.99.21"/>
    </reaction>
</comment>
<dbReference type="GO" id="GO:0003723">
    <property type="term" value="F:RNA binding"/>
    <property type="evidence" value="ECO:0007669"/>
    <property type="project" value="UniProtKB-KW"/>
</dbReference>
<reference evidence="12 13" key="1">
    <citation type="submission" date="2016-10" db="EMBL/GenBank/DDBJ databases">
        <authorList>
            <person name="de Groot N.N."/>
        </authorList>
    </citation>
    <scope>NUCLEOTIDE SEQUENCE [LARGE SCALE GENOMIC DNA]</scope>
    <source>
        <strain evidence="12 13">ATCC 43154</strain>
    </source>
</reference>
<dbReference type="RefSeq" id="WP_093389528.1">
    <property type="nucleotide sequence ID" value="NZ_FOTW01000020.1"/>
</dbReference>
<dbReference type="PANTHER" id="PTHR47683">
    <property type="entry name" value="PSEUDOURIDINE SYNTHASE FAMILY PROTEIN-RELATED"/>
    <property type="match status" value="1"/>
</dbReference>
<dbReference type="InterPro" id="IPR002942">
    <property type="entry name" value="S4_RNA-bd"/>
</dbReference>
<name>A0A1I4QUB9_9BURK</name>
<dbReference type="GO" id="GO:0006396">
    <property type="term" value="P:RNA processing"/>
    <property type="evidence" value="ECO:0007669"/>
    <property type="project" value="UniProtKB-ARBA"/>
</dbReference>
<dbReference type="GO" id="GO:0001522">
    <property type="term" value="P:pseudouridine synthesis"/>
    <property type="evidence" value="ECO:0007669"/>
    <property type="project" value="InterPro"/>
</dbReference>
<dbReference type="Gene3D" id="3.10.290.10">
    <property type="entry name" value="RNA-binding S4 domain"/>
    <property type="match status" value="1"/>
</dbReference>
<keyword evidence="10" id="KW-0694">RNA-binding</keyword>
<dbReference type="PROSITE" id="PS50889">
    <property type="entry name" value="S4"/>
    <property type="match status" value="1"/>
</dbReference>
<sequence>MTDSTKDSTVRLAKRVSEMLPCSRREAEQYIEGGWVSVDGVVVEEAGARVSEEQAIAVAKDATLLEILPVTILLHKPAGFNADIGKDGAPALSCLSLESRTATCRQQRFLKRHLGGLTLTNPLATTASGLVVFTQDFRVARKLVDEAARVEQEIIVEVAGNIVENGLALLNHGLPFNGKPLPPIKVSWQNETRLRFALKGVLPGQIEHMCKMVGLSVVAMKRIRIGRIAMSSLPVGEWRYLQEFERF</sequence>
<evidence type="ECO:0000256" key="8">
    <source>
        <dbReference type="ARBA" id="ARBA00042890"/>
    </source>
</evidence>
<evidence type="ECO:0000256" key="9">
    <source>
        <dbReference type="ARBA" id="ARBA00043147"/>
    </source>
</evidence>
<evidence type="ECO:0000256" key="6">
    <source>
        <dbReference type="ARBA" id="ARBA00041697"/>
    </source>
</evidence>
<dbReference type="Proteomes" id="UP000199470">
    <property type="component" value="Unassembled WGS sequence"/>
</dbReference>
<dbReference type="Pfam" id="PF01479">
    <property type="entry name" value="S4"/>
    <property type="match status" value="1"/>
</dbReference>
<dbReference type="SMART" id="SM00363">
    <property type="entry name" value="S4"/>
    <property type="match status" value="1"/>
</dbReference>
<dbReference type="PANTHER" id="PTHR47683:SF2">
    <property type="entry name" value="RNA-BINDING S4 DOMAIN-CONTAINING PROTEIN"/>
    <property type="match status" value="1"/>
</dbReference>
<comment type="catalytic activity">
    <reaction evidence="1">
        <text>uridine(35) in tRNA(Tyr) = pseudouridine(35) in tRNA(Tyr)</text>
        <dbReference type="Rhea" id="RHEA:60556"/>
        <dbReference type="Rhea" id="RHEA-COMP:15607"/>
        <dbReference type="Rhea" id="RHEA-COMP:15608"/>
        <dbReference type="ChEBI" id="CHEBI:65314"/>
        <dbReference type="ChEBI" id="CHEBI:65315"/>
    </reaction>
</comment>